<dbReference type="InterPro" id="IPR022641">
    <property type="entry name" value="CheR_N"/>
</dbReference>
<dbReference type="SUPFAM" id="SSF47757">
    <property type="entry name" value="Chemotaxis receptor methyltransferase CheR, N-terminal domain"/>
    <property type="match status" value="1"/>
</dbReference>
<dbReference type="InterPro" id="IPR000780">
    <property type="entry name" value="CheR_MeTrfase"/>
</dbReference>
<dbReference type="EMBL" id="CP012661">
    <property type="protein sequence ID" value="AMY70959.1"/>
    <property type="molecule type" value="Genomic_DNA"/>
</dbReference>
<keyword evidence="3 8" id="KW-0489">Methyltransferase</keyword>
<evidence type="ECO:0000259" key="7">
    <source>
        <dbReference type="PROSITE" id="PS50123"/>
    </source>
</evidence>
<evidence type="ECO:0000313" key="8">
    <source>
        <dbReference type="EMBL" id="AMY70959.1"/>
    </source>
</evidence>
<dbReference type="GO" id="GO:0008983">
    <property type="term" value="F:protein-glutamate O-methyltransferase activity"/>
    <property type="evidence" value="ECO:0007669"/>
    <property type="project" value="UniProtKB-EC"/>
</dbReference>
<keyword evidence="6" id="KW-1133">Transmembrane helix</keyword>
<dbReference type="STRING" id="1335048.AKL17_3736"/>
<evidence type="ECO:0000256" key="6">
    <source>
        <dbReference type="SAM" id="Phobius"/>
    </source>
</evidence>
<dbReference type="Proteomes" id="UP000076128">
    <property type="component" value="Chromosome"/>
</dbReference>
<dbReference type="KEGG" id="daa:AKL17_3736"/>
<comment type="catalytic activity">
    <reaction evidence="1">
        <text>L-glutamyl-[protein] + S-adenosyl-L-methionine = [protein]-L-glutamate 5-O-methyl ester + S-adenosyl-L-homocysteine</text>
        <dbReference type="Rhea" id="RHEA:24452"/>
        <dbReference type="Rhea" id="RHEA-COMP:10208"/>
        <dbReference type="Rhea" id="RHEA-COMP:10311"/>
        <dbReference type="ChEBI" id="CHEBI:29973"/>
        <dbReference type="ChEBI" id="CHEBI:57856"/>
        <dbReference type="ChEBI" id="CHEBI:59789"/>
        <dbReference type="ChEBI" id="CHEBI:82795"/>
        <dbReference type="EC" id="2.1.1.80"/>
    </reaction>
</comment>
<dbReference type="Gene3D" id="1.10.155.10">
    <property type="entry name" value="Chemotaxis receptor methyltransferase CheR, N-terminal domain"/>
    <property type="match status" value="1"/>
</dbReference>
<evidence type="ECO:0000256" key="4">
    <source>
        <dbReference type="ARBA" id="ARBA00022679"/>
    </source>
</evidence>
<dbReference type="OrthoDB" id="9816309at2"/>
<accession>A0A161GYT9</accession>
<dbReference type="AlphaFoldDB" id="A0A161GYT9"/>
<dbReference type="RefSeq" id="WP_066815716.1">
    <property type="nucleotide sequence ID" value="NZ_CP012661.1"/>
</dbReference>
<gene>
    <name evidence="8" type="ORF">AKL17_3736</name>
</gene>
<sequence>MTPALAEPPYLSPDIAAALVAIAVEIGGIAVAPTKRDFIQMRVSRRLREIGCDDFESYLASLKGPGGDEEARRLVEALTTHTTSFFREQLHYDWLAAEGLPALVAQGAGRERPLTVWSAACSLGSELWSAGMTLDAFAATQPGGLRWALVGTDISRKILRRAANAVFTEDEISGLDEPMRRAWLLRSSAPQRGRILYRIAPELRSRARLAWANLVDLDPRLSLTADVAFLRNVLIYFRPEDQRRAVANVMGRLRPGGYLLTGHSESLAEPPAGLRQVRTSVYQKV</sequence>
<keyword evidence="4 8" id="KW-0808">Transferase</keyword>
<dbReference type="PRINTS" id="PR00996">
    <property type="entry name" value="CHERMTFRASE"/>
</dbReference>
<dbReference type="GO" id="GO:0032259">
    <property type="term" value="P:methylation"/>
    <property type="evidence" value="ECO:0007669"/>
    <property type="project" value="UniProtKB-KW"/>
</dbReference>
<dbReference type="PROSITE" id="PS50123">
    <property type="entry name" value="CHER"/>
    <property type="match status" value="1"/>
</dbReference>
<keyword evidence="5" id="KW-0949">S-adenosyl-L-methionine</keyword>
<evidence type="ECO:0000256" key="1">
    <source>
        <dbReference type="ARBA" id="ARBA00001541"/>
    </source>
</evidence>
<dbReference type="InterPro" id="IPR029063">
    <property type="entry name" value="SAM-dependent_MTases_sf"/>
</dbReference>
<evidence type="ECO:0000256" key="3">
    <source>
        <dbReference type="ARBA" id="ARBA00022603"/>
    </source>
</evidence>
<dbReference type="PANTHER" id="PTHR24422:SF26">
    <property type="entry name" value="CHEMOTAXIS PROTEIN METHYLTRANSFERASE"/>
    <property type="match status" value="1"/>
</dbReference>
<dbReference type="EC" id="2.1.1.80" evidence="2"/>
<feature type="domain" description="CheR-type methyltransferase" evidence="7">
    <location>
        <begin position="28"/>
        <end position="285"/>
    </location>
</feature>
<dbReference type="SMART" id="SM00138">
    <property type="entry name" value="MeTrc"/>
    <property type="match status" value="1"/>
</dbReference>
<dbReference type="SUPFAM" id="SSF53335">
    <property type="entry name" value="S-adenosyl-L-methionine-dependent methyltransferases"/>
    <property type="match status" value="1"/>
</dbReference>
<dbReference type="InterPro" id="IPR050903">
    <property type="entry name" value="Bact_Chemotaxis_MeTrfase"/>
</dbReference>
<keyword evidence="6" id="KW-0472">Membrane</keyword>
<dbReference type="Gene3D" id="3.40.50.150">
    <property type="entry name" value="Vaccinia Virus protein VP39"/>
    <property type="match status" value="1"/>
</dbReference>
<organism evidence="8 9">
    <name type="scientific">Frigidibacter mobilis</name>
    <dbReference type="NCBI Taxonomy" id="1335048"/>
    <lineage>
        <taxon>Bacteria</taxon>
        <taxon>Pseudomonadati</taxon>
        <taxon>Pseudomonadota</taxon>
        <taxon>Alphaproteobacteria</taxon>
        <taxon>Rhodobacterales</taxon>
        <taxon>Paracoccaceae</taxon>
        <taxon>Frigidibacter</taxon>
    </lineage>
</organism>
<dbReference type="PANTHER" id="PTHR24422">
    <property type="entry name" value="CHEMOTAXIS PROTEIN METHYLTRANSFERASE"/>
    <property type="match status" value="1"/>
</dbReference>
<dbReference type="InterPro" id="IPR036804">
    <property type="entry name" value="CheR_N_sf"/>
</dbReference>
<keyword evidence="6" id="KW-0812">Transmembrane</keyword>
<name>A0A161GYT9_9RHOB</name>
<proteinExistence type="predicted"/>
<evidence type="ECO:0000313" key="9">
    <source>
        <dbReference type="Proteomes" id="UP000076128"/>
    </source>
</evidence>
<evidence type="ECO:0000256" key="2">
    <source>
        <dbReference type="ARBA" id="ARBA00012534"/>
    </source>
</evidence>
<protein>
    <recommendedName>
        <fullName evidence="2">protein-glutamate O-methyltransferase</fullName>
        <ecNumber evidence="2">2.1.1.80</ecNumber>
    </recommendedName>
</protein>
<feature type="transmembrane region" description="Helical" evidence="6">
    <location>
        <begin position="15"/>
        <end position="32"/>
    </location>
</feature>
<reference evidence="8 9" key="1">
    <citation type="submission" date="2015-09" db="EMBL/GenBank/DDBJ databases">
        <title>Complete genome sequence of Defluviimonas alba cai42t isolated from an oilfield in Xinjiang.</title>
        <authorList>
            <person name="Geng S."/>
            <person name="Pan X."/>
            <person name="Wu X."/>
        </authorList>
    </citation>
    <scope>NUCLEOTIDE SEQUENCE [LARGE SCALE GENOMIC DNA]</scope>
    <source>
        <strain evidence="9">cai42</strain>
    </source>
</reference>
<dbReference type="InterPro" id="IPR022642">
    <property type="entry name" value="CheR_C"/>
</dbReference>
<dbReference type="PATRIC" id="fig|1335048.3.peg.3874"/>
<dbReference type="Pfam" id="PF03705">
    <property type="entry name" value="CheR_N"/>
    <property type="match status" value="1"/>
</dbReference>
<evidence type="ECO:0000256" key="5">
    <source>
        <dbReference type="ARBA" id="ARBA00022691"/>
    </source>
</evidence>
<dbReference type="Pfam" id="PF01739">
    <property type="entry name" value="CheR"/>
    <property type="match status" value="1"/>
</dbReference>
<keyword evidence="9" id="KW-1185">Reference proteome</keyword>